<keyword evidence="2" id="KW-1185">Reference proteome</keyword>
<evidence type="ECO:0000313" key="2">
    <source>
        <dbReference type="Proteomes" id="UP000605733"/>
    </source>
</evidence>
<proteinExistence type="predicted"/>
<comment type="caution">
    <text evidence="1">The sequence shown here is derived from an EMBL/GenBank/DDBJ whole genome shotgun (WGS) entry which is preliminary data.</text>
</comment>
<dbReference type="Proteomes" id="UP000605733">
    <property type="component" value="Unassembled WGS sequence"/>
</dbReference>
<reference evidence="2" key="1">
    <citation type="journal article" date="2019" name="Int. J. Syst. Evol. Microbiol.">
        <title>The Global Catalogue of Microorganisms (GCM) 10K type strain sequencing project: providing services to taxonomists for standard genome sequencing and annotation.</title>
        <authorList>
            <consortium name="The Broad Institute Genomics Platform"/>
            <consortium name="The Broad Institute Genome Sequencing Center for Infectious Disease"/>
            <person name="Wu L."/>
            <person name="Ma J."/>
        </authorList>
    </citation>
    <scope>NUCLEOTIDE SEQUENCE [LARGE SCALE GENOMIC DNA]</scope>
    <source>
        <strain evidence="2">CGMCC 1.15422</strain>
    </source>
</reference>
<organism evidence="1 2">
    <name type="scientific">Christiangramia forsetii</name>
    <dbReference type="NCBI Taxonomy" id="411153"/>
    <lineage>
        <taxon>Bacteria</taxon>
        <taxon>Pseudomonadati</taxon>
        <taxon>Bacteroidota</taxon>
        <taxon>Flavobacteriia</taxon>
        <taxon>Flavobacteriales</taxon>
        <taxon>Flavobacteriaceae</taxon>
        <taxon>Christiangramia</taxon>
    </lineage>
</organism>
<sequence length="62" mass="7476">MEAMVMVIEHTQGRWLVNGKRTNELNVMEQRFMNEFFRNIKPEPNQELKIELKNTQQLNIQS</sequence>
<evidence type="ECO:0000313" key="1">
    <source>
        <dbReference type="EMBL" id="GGG23904.1"/>
    </source>
</evidence>
<accession>A0ABQ1WDP4</accession>
<protein>
    <submittedName>
        <fullName evidence="1">Uncharacterized protein</fullName>
    </submittedName>
</protein>
<name>A0ABQ1WDP4_9FLAO</name>
<dbReference type="EMBL" id="BMIX01000001">
    <property type="protein sequence ID" value="GGG23904.1"/>
    <property type="molecule type" value="Genomic_DNA"/>
</dbReference>
<dbReference type="RefSeq" id="WP_041250113.1">
    <property type="nucleotide sequence ID" value="NZ_BMIX01000001.1"/>
</dbReference>
<gene>
    <name evidence="1" type="ORF">GCM10011532_03900</name>
</gene>